<gene>
    <name evidence="3" type="primary">xdhC</name>
    <name evidence="3" type="ORF">CHR90_05330</name>
</gene>
<comment type="caution">
    <text evidence="3">The sequence shown here is derived from an EMBL/GenBank/DDBJ whole genome shotgun (WGS) entry which is preliminary data.</text>
</comment>
<evidence type="ECO:0000313" key="3">
    <source>
        <dbReference type="EMBL" id="OYQ20132.1"/>
    </source>
</evidence>
<dbReference type="InterPro" id="IPR052698">
    <property type="entry name" value="MoCofactor_Util/Proc"/>
</dbReference>
<accession>A0A255XT93</accession>
<dbReference type="Pfam" id="PF13478">
    <property type="entry name" value="XdhC_C"/>
    <property type="match status" value="1"/>
</dbReference>
<dbReference type="InterPro" id="IPR014308">
    <property type="entry name" value="Xanthine_DH_XdhC"/>
</dbReference>
<dbReference type="EMBL" id="NOXS01000029">
    <property type="protein sequence ID" value="OYQ20132.1"/>
    <property type="molecule type" value="Genomic_DNA"/>
</dbReference>
<evidence type="ECO:0000313" key="4">
    <source>
        <dbReference type="Proteomes" id="UP000216361"/>
    </source>
</evidence>
<dbReference type="Gene3D" id="3.40.50.720">
    <property type="entry name" value="NAD(P)-binding Rossmann-like Domain"/>
    <property type="match status" value="1"/>
</dbReference>
<dbReference type="InterPro" id="IPR003777">
    <property type="entry name" value="XdhC_CoxI"/>
</dbReference>
<proteinExistence type="predicted"/>
<dbReference type="RefSeq" id="WP_094407955.1">
    <property type="nucleotide sequence ID" value="NZ_BMJZ01000001.1"/>
</dbReference>
<dbReference type="PANTHER" id="PTHR30388:SF6">
    <property type="entry name" value="XANTHINE DEHYDROGENASE SUBUNIT A-RELATED"/>
    <property type="match status" value="1"/>
</dbReference>
<dbReference type="OrthoDB" id="61481at2"/>
<reference evidence="3 4" key="1">
    <citation type="submission" date="2017-07" db="EMBL/GenBank/DDBJ databases">
        <title>Elstera cyanobacteriorum sp. nov., a novel bacterium isolated from cyanobacterial aggregates in a eutrophic lake.</title>
        <authorList>
            <person name="Cai H."/>
        </authorList>
    </citation>
    <scope>NUCLEOTIDE SEQUENCE [LARGE SCALE GENOMIC DNA]</scope>
    <source>
        <strain evidence="3 4">TH019</strain>
    </source>
</reference>
<feature type="domain" description="XdhC Rossmann" evidence="2">
    <location>
        <begin position="106"/>
        <end position="248"/>
    </location>
</feature>
<dbReference type="NCBIfam" id="TIGR02964">
    <property type="entry name" value="xanthine_xdhC"/>
    <property type="match status" value="1"/>
</dbReference>
<dbReference type="AlphaFoldDB" id="A0A255XT93"/>
<name>A0A255XT93_9PROT</name>
<dbReference type="Proteomes" id="UP000216361">
    <property type="component" value="Unassembled WGS sequence"/>
</dbReference>
<dbReference type="InterPro" id="IPR027051">
    <property type="entry name" value="XdhC_Rossmann_dom"/>
</dbReference>
<protein>
    <submittedName>
        <fullName evidence="3">Xanthine dehydrogenase accessory protein XdhC</fullName>
    </submittedName>
</protein>
<keyword evidence="4" id="KW-1185">Reference proteome</keyword>
<organism evidence="3 4">
    <name type="scientific">Elstera cyanobacteriorum</name>
    <dbReference type="NCBI Taxonomy" id="2022747"/>
    <lineage>
        <taxon>Bacteria</taxon>
        <taxon>Pseudomonadati</taxon>
        <taxon>Pseudomonadota</taxon>
        <taxon>Alphaproteobacteria</taxon>
        <taxon>Rhodospirillales</taxon>
        <taxon>Rhodospirillaceae</taxon>
        <taxon>Elstera</taxon>
    </lineage>
</organism>
<evidence type="ECO:0000259" key="2">
    <source>
        <dbReference type="Pfam" id="PF13478"/>
    </source>
</evidence>
<feature type="domain" description="XdhC- CoxI" evidence="1">
    <location>
        <begin position="11"/>
        <end position="72"/>
    </location>
</feature>
<dbReference type="PANTHER" id="PTHR30388">
    <property type="entry name" value="ALDEHYDE OXIDOREDUCTASE MOLYBDENUM COFACTOR ASSEMBLY PROTEIN"/>
    <property type="match status" value="1"/>
</dbReference>
<sequence>MRGFYAALADWERAGTPFTLVTLLDAQGSTPRQAGTKMAVSAAQVLGTIGGGTLEFEAIALARRLLADRAARPVTRKWPLGPTLGQCCGGSVTVSFEPILPPALSLAIFGAGHVARALVEVLGPLPHRIDWIDARAQEFPDTLPAPVAVHVTDRPAAEIAKLAAGCFVLVMTHDHALDLDLTAAALARPDLPYVGLIGSKTKRARFLKRLAAIGLGDAAATRLVCPIGLPGTGGKAPREIAIATAAQLLQIAGGAPVPAVGVYSAEEENHARDES</sequence>
<evidence type="ECO:0000259" key="1">
    <source>
        <dbReference type="Pfam" id="PF02625"/>
    </source>
</evidence>
<dbReference type="Pfam" id="PF02625">
    <property type="entry name" value="XdhC_CoxI"/>
    <property type="match status" value="1"/>
</dbReference>